<reference evidence="2" key="2">
    <citation type="submission" date="2023-05" db="EMBL/GenBank/DDBJ databases">
        <authorList>
            <consortium name="Lawrence Berkeley National Laboratory"/>
            <person name="Steindorff A."/>
            <person name="Hensen N."/>
            <person name="Bonometti L."/>
            <person name="Westerberg I."/>
            <person name="Brannstrom I.O."/>
            <person name="Guillou S."/>
            <person name="Cros-Aarteil S."/>
            <person name="Calhoun S."/>
            <person name="Haridas S."/>
            <person name="Kuo A."/>
            <person name="Mondo S."/>
            <person name="Pangilinan J."/>
            <person name="Riley R."/>
            <person name="Labutti K."/>
            <person name="Andreopoulos B."/>
            <person name="Lipzen A."/>
            <person name="Chen C."/>
            <person name="Yanf M."/>
            <person name="Daum C."/>
            <person name="Ng V."/>
            <person name="Clum A."/>
            <person name="Ohm R."/>
            <person name="Martin F."/>
            <person name="Silar P."/>
            <person name="Natvig D."/>
            <person name="Lalanne C."/>
            <person name="Gautier V."/>
            <person name="Ament-Velasquez S.L."/>
            <person name="Kruys A."/>
            <person name="Hutchinson M.I."/>
            <person name="Powell A.J."/>
            <person name="Barry K."/>
            <person name="Miller A.N."/>
            <person name="Grigoriev I.V."/>
            <person name="Debuchy R."/>
            <person name="Gladieux P."/>
            <person name="Thoren M.H."/>
            <person name="Johannesson H."/>
        </authorList>
    </citation>
    <scope>NUCLEOTIDE SEQUENCE</scope>
    <source>
        <strain evidence="2">CBS 532.94</strain>
    </source>
</reference>
<protein>
    <recommendedName>
        <fullName evidence="4">Secreted protein</fullName>
    </recommendedName>
</protein>
<comment type="caution">
    <text evidence="2">The sequence shown here is derived from an EMBL/GenBank/DDBJ whole genome shotgun (WGS) entry which is preliminary data.</text>
</comment>
<reference evidence="2" key="1">
    <citation type="journal article" date="2023" name="Mol. Phylogenet. Evol.">
        <title>Genome-scale phylogeny and comparative genomics of the fungal order Sordariales.</title>
        <authorList>
            <person name="Hensen N."/>
            <person name="Bonometti L."/>
            <person name="Westerberg I."/>
            <person name="Brannstrom I.O."/>
            <person name="Guillou S."/>
            <person name="Cros-Aarteil S."/>
            <person name="Calhoun S."/>
            <person name="Haridas S."/>
            <person name="Kuo A."/>
            <person name="Mondo S."/>
            <person name="Pangilinan J."/>
            <person name="Riley R."/>
            <person name="LaButti K."/>
            <person name="Andreopoulos B."/>
            <person name="Lipzen A."/>
            <person name="Chen C."/>
            <person name="Yan M."/>
            <person name="Daum C."/>
            <person name="Ng V."/>
            <person name="Clum A."/>
            <person name="Steindorff A."/>
            <person name="Ohm R.A."/>
            <person name="Martin F."/>
            <person name="Silar P."/>
            <person name="Natvig D.O."/>
            <person name="Lalanne C."/>
            <person name="Gautier V."/>
            <person name="Ament-Velasquez S.L."/>
            <person name="Kruys A."/>
            <person name="Hutchinson M.I."/>
            <person name="Powell A.J."/>
            <person name="Barry K."/>
            <person name="Miller A.N."/>
            <person name="Grigoriev I.V."/>
            <person name="Debuchy R."/>
            <person name="Gladieux P."/>
            <person name="Hiltunen Thoren M."/>
            <person name="Johannesson H."/>
        </authorList>
    </citation>
    <scope>NUCLEOTIDE SEQUENCE</scope>
    <source>
        <strain evidence="2">CBS 532.94</strain>
    </source>
</reference>
<dbReference type="Proteomes" id="UP001303760">
    <property type="component" value="Unassembled WGS sequence"/>
</dbReference>
<dbReference type="PROSITE" id="PS51257">
    <property type="entry name" value="PROKAR_LIPOPROTEIN"/>
    <property type="match status" value="1"/>
</dbReference>
<dbReference type="AlphaFoldDB" id="A0AAN7H9V1"/>
<evidence type="ECO:0000313" key="3">
    <source>
        <dbReference type="Proteomes" id="UP001303760"/>
    </source>
</evidence>
<evidence type="ECO:0008006" key="4">
    <source>
        <dbReference type="Google" id="ProtNLM"/>
    </source>
</evidence>
<gene>
    <name evidence="2" type="ORF">C8A03DRAFT_16451</name>
</gene>
<evidence type="ECO:0000256" key="1">
    <source>
        <dbReference type="SAM" id="SignalP"/>
    </source>
</evidence>
<organism evidence="2 3">
    <name type="scientific">Achaetomium macrosporum</name>
    <dbReference type="NCBI Taxonomy" id="79813"/>
    <lineage>
        <taxon>Eukaryota</taxon>
        <taxon>Fungi</taxon>
        <taxon>Dikarya</taxon>
        <taxon>Ascomycota</taxon>
        <taxon>Pezizomycotina</taxon>
        <taxon>Sordariomycetes</taxon>
        <taxon>Sordariomycetidae</taxon>
        <taxon>Sordariales</taxon>
        <taxon>Chaetomiaceae</taxon>
        <taxon>Achaetomium</taxon>
    </lineage>
</organism>
<feature type="signal peptide" evidence="1">
    <location>
        <begin position="1"/>
        <end position="19"/>
    </location>
</feature>
<name>A0AAN7H9V1_9PEZI</name>
<keyword evidence="1" id="KW-0732">Signal</keyword>
<evidence type="ECO:0000313" key="2">
    <source>
        <dbReference type="EMBL" id="KAK4236972.1"/>
    </source>
</evidence>
<feature type="chain" id="PRO_5042852175" description="Secreted protein" evidence="1">
    <location>
        <begin position="20"/>
        <end position="62"/>
    </location>
</feature>
<proteinExistence type="predicted"/>
<keyword evidence="3" id="KW-1185">Reference proteome</keyword>
<accession>A0AAN7H9V1</accession>
<dbReference type="EMBL" id="MU860163">
    <property type="protein sequence ID" value="KAK4236972.1"/>
    <property type="molecule type" value="Genomic_DNA"/>
</dbReference>
<sequence>MWLNKATLLLLAVLPLSFGQYTGPCSTSACGAEGRPCPRGYLCVPYPKFDPSQRQGCACSHG</sequence>